<feature type="binding site" evidence="4">
    <location>
        <position position="116"/>
    </location>
    <ligand>
        <name>D-ribulose 5-phosphate</name>
        <dbReference type="ChEBI" id="CHEBI:58121"/>
    </ligand>
</feature>
<dbReference type="SUPFAM" id="SSF89623">
    <property type="entry name" value="Ribose/Galactose isomerase RpiB/AlsB"/>
    <property type="match status" value="1"/>
</dbReference>
<dbReference type="PhylomeDB" id="Q2RTB7"/>
<feature type="binding site" evidence="4">
    <location>
        <position position="153"/>
    </location>
    <ligand>
        <name>D-ribulose 5-phosphate</name>
        <dbReference type="ChEBI" id="CHEBI:58121"/>
    </ligand>
</feature>
<reference evidence="5 6" key="1">
    <citation type="journal article" date="2011" name="Stand. Genomic Sci.">
        <title>Complete genome sequence of Rhodospirillum rubrum type strain (S1).</title>
        <authorList>
            <person name="Munk A.C."/>
            <person name="Copeland A."/>
            <person name="Lucas S."/>
            <person name="Lapidus A."/>
            <person name="Del Rio T.G."/>
            <person name="Barry K."/>
            <person name="Detter J.C."/>
            <person name="Hammon N."/>
            <person name="Israni S."/>
            <person name="Pitluck S."/>
            <person name="Brettin T."/>
            <person name="Bruce D."/>
            <person name="Han C."/>
            <person name="Tapia R."/>
            <person name="Gilna P."/>
            <person name="Schmutz J."/>
            <person name="Larimer F."/>
            <person name="Land M."/>
            <person name="Kyrpides N.C."/>
            <person name="Mavromatis K."/>
            <person name="Richardson P."/>
            <person name="Rohde M."/>
            <person name="Goker M."/>
            <person name="Klenk H.P."/>
            <person name="Zhang Y."/>
            <person name="Roberts G.P."/>
            <person name="Reslewic S."/>
            <person name="Schwartz D.C."/>
        </authorList>
    </citation>
    <scope>NUCLEOTIDE SEQUENCE [LARGE SCALE GENOMIC DNA]</scope>
    <source>
        <strain evidence="6">ATCC 11170 / ATH 1.1.1 / DSM 467 / LMG 4362 / NCIMB 8255 / S1</strain>
    </source>
</reference>
<dbReference type="EnsemblBacteria" id="ABC22628">
    <property type="protein sequence ID" value="ABC22628"/>
    <property type="gene ID" value="Rru_A1828"/>
</dbReference>
<dbReference type="STRING" id="269796.Rru_A1828"/>
<dbReference type="PATRIC" id="fig|269796.9.peg.1906"/>
<keyword evidence="2 5" id="KW-0413">Isomerase</keyword>
<dbReference type="GO" id="GO:0004751">
    <property type="term" value="F:ribose-5-phosphate isomerase activity"/>
    <property type="evidence" value="ECO:0007669"/>
    <property type="project" value="UniProtKB-EC"/>
</dbReference>
<dbReference type="HOGENOM" id="CLU_091396_4_1_5"/>
<dbReference type="PIRSF" id="PIRSF005384">
    <property type="entry name" value="RpiB_LacA_B"/>
    <property type="match status" value="1"/>
</dbReference>
<dbReference type="NCBIfam" id="TIGR00689">
    <property type="entry name" value="rpiB_lacA_lacB"/>
    <property type="match status" value="1"/>
</dbReference>
<feature type="binding site" evidence="4">
    <location>
        <begin position="83"/>
        <end position="87"/>
    </location>
    <ligand>
        <name>D-ribulose 5-phosphate</name>
        <dbReference type="ChEBI" id="CHEBI:58121"/>
    </ligand>
</feature>
<name>Q2RTB7_RHORT</name>
<dbReference type="EC" id="5.3.1.6" evidence="5"/>
<dbReference type="Proteomes" id="UP000001929">
    <property type="component" value="Chromosome"/>
</dbReference>
<evidence type="ECO:0000256" key="1">
    <source>
        <dbReference type="ARBA" id="ARBA00008754"/>
    </source>
</evidence>
<dbReference type="InterPro" id="IPR036569">
    <property type="entry name" value="RpiB_LacA_LacB_sf"/>
</dbReference>
<feature type="binding site" evidence="4">
    <location>
        <position position="149"/>
    </location>
    <ligand>
        <name>D-ribulose 5-phosphate</name>
        <dbReference type="ChEBI" id="CHEBI:58121"/>
    </ligand>
</feature>
<protein>
    <submittedName>
        <fullName evidence="5">Ribose-5-phosphate isomerase</fullName>
        <ecNumber evidence="5">5.3.1.6</ecNumber>
    </submittedName>
</protein>
<dbReference type="InterPro" id="IPR003500">
    <property type="entry name" value="RpiB_LacA_LacB"/>
</dbReference>
<comment type="similarity">
    <text evidence="1">Belongs to the LacAB/RpiB family.</text>
</comment>
<feature type="active site" description="Proton donor" evidence="3">
    <location>
        <position position="115"/>
    </location>
</feature>
<dbReference type="GO" id="GO:0005975">
    <property type="term" value="P:carbohydrate metabolic process"/>
    <property type="evidence" value="ECO:0007669"/>
    <property type="project" value="InterPro"/>
</dbReference>
<keyword evidence="6" id="KW-1185">Reference proteome</keyword>
<dbReference type="EMBL" id="CP000230">
    <property type="protein sequence ID" value="ABC22628.1"/>
    <property type="molecule type" value="Genomic_DNA"/>
</dbReference>
<organism evidence="5 6">
    <name type="scientific">Rhodospirillum rubrum (strain ATCC 11170 / ATH 1.1.1 / DSM 467 / LMG 4362 / NCIMB 8255 / S1)</name>
    <dbReference type="NCBI Taxonomy" id="269796"/>
    <lineage>
        <taxon>Bacteria</taxon>
        <taxon>Pseudomonadati</taxon>
        <taxon>Pseudomonadota</taxon>
        <taxon>Alphaproteobacteria</taxon>
        <taxon>Rhodospirillales</taxon>
        <taxon>Rhodospirillaceae</taxon>
        <taxon>Rhodospirillum</taxon>
    </lineage>
</organism>
<dbReference type="AlphaFoldDB" id="Q2RTB7"/>
<feature type="active site" description="Proton acceptor" evidence="3">
    <location>
        <position position="82"/>
    </location>
</feature>
<evidence type="ECO:0000256" key="4">
    <source>
        <dbReference type="PIRSR" id="PIRSR005384-2"/>
    </source>
</evidence>
<accession>Q2RTB7</accession>
<dbReference type="KEGG" id="rru:Rru_A1828"/>
<dbReference type="NCBIfam" id="TIGR01120">
    <property type="entry name" value="rpiB"/>
    <property type="match status" value="1"/>
</dbReference>
<dbReference type="Gene3D" id="3.40.1400.10">
    <property type="entry name" value="Sugar-phosphate isomerase, RpiB/LacA/LacB"/>
    <property type="match status" value="1"/>
</dbReference>
<dbReference type="PANTHER" id="PTHR30345">
    <property type="entry name" value="RIBOSE-5-PHOSPHATE ISOMERASE B"/>
    <property type="match status" value="1"/>
</dbReference>
<gene>
    <name evidence="5" type="ordered locus">Rru_A1828</name>
</gene>
<dbReference type="Pfam" id="PF02502">
    <property type="entry name" value="LacAB_rpiB"/>
    <property type="match status" value="1"/>
</dbReference>
<proteinExistence type="inferred from homology"/>
<dbReference type="eggNOG" id="COG0698">
    <property type="taxonomic scope" value="Bacteria"/>
</dbReference>
<sequence length="162" mass="16929">MTDREDSSIVPDHSRAEATIALASDHGGVELKALLVDHLRATGHDVLDLGTQGPESVDYPDIANTLAQALRAGRAGRGVLICGTGIGISIAINRHADMRGALVHDAFGARLARQHNDANVLVLGGRTTGPEIAKDCADIFLSTPFEGGRHARRVAKLGTPSA</sequence>
<evidence type="ECO:0000256" key="2">
    <source>
        <dbReference type="ARBA" id="ARBA00023235"/>
    </source>
</evidence>
<evidence type="ECO:0000313" key="6">
    <source>
        <dbReference type="Proteomes" id="UP000001929"/>
    </source>
</evidence>
<feature type="binding site" evidence="4">
    <location>
        <position position="126"/>
    </location>
    <ligand>
        <name>D-ribulose 5-phosphate</name>
        <dbReference type="ChEBI" id="CHEBI:58121"/>
    </ligand>
</feature>
<dbReference type="NCBIfam" id="NF004051">
    <property type="entry name" value="PRK05571.1"/>
    <property type="match status" value="1"/>
</dbReference>
<evidence type="ECO:0000256" key="3">
    <source>
        <dbReference type="PIRSR" id="PIRSR005384-1"/>
    </source>
</evidence>
<evidence type="ECO:0000313" key="5">
    <source>
        <dbReference type="EMBL" id="ABC22628.1"/>
    </source>
</evidence>
<dbReference type="RefSeq" id="WP_011389581.1">
    <property type="nucleotide sequence ID" value="NC_007643.1"/>
</dbReference>
<dbReference type="InterPro" id="IPR004785">
    <property type="entry name" value="RpiB"/>
</dbReference>
<feature type="binding site" evidence="4">
    <location>
        <begin position="25"/>
        <end position="26"/>
    </location>
    <ligand>
        <name>D-ribulose 5-phosphate</name>
        <dbReference type="ChEBI" id="CHEBI:58121"/>
    </ligand>
</feature>
<dbReference type="PANTHER" id="PTHR30345:SF0">
    <property type="entry name" value="DNA DAMAGE-REPAIR_TOLERATION PROTEIN DRT102"/>
    <property type="match status" value="1"/>
</dbReference>